<evidence type="ECO:0000259" key="1">
    <source>
        <dbReference type="Pfam" id="PF12705"/>
    </source>
</evidence>
<dbReference type="InterPro" id="IPR011335">
    <property type="entry name" value="Restrct_endonuc-II-like"/>
</dbReference>
<proteinExistence type="predicted"/>
<reference evidence="2 3" key="1">
    <citation type="submission" date="2018-09" db="EMBL/GenBank/DDBJ databases">
        <title>Genome sequencing of strain 6GH32-13.</title>
        <authorList>
            <person name="Weon H.-Y."/>
            <person name="Heo J."/>
            <person name="Kwon S.-W."/>
        </authorList>
    </citation>
    <scope>NUCLEOTIDE SEQUENCE [LARGE SCALE GENOMIC DNA]</scope>
    <source>
        <strain evidence="2 3">5GH32-13</strain>
    </source>
</reference>
<dbReference type="Gene3D" id="1.10.486.10">
    <property type="entry name" value="PCRA, domain 4"/>
    <property type="match status" value="1"/>
</dbReference>
<dbReference type="Pfam" id="PF12705">
    <property type="entry name" value="PDDEXK_1"/>
    <property type="match status" value="1"/>
</dbReference>
<dbReference type="OrthoDB" id="9810135at2"/>
<dbReference type="Proteomes" id="UP000263900">
    <property type="component" value="Chromosome"/>
</dbReference>
<evidence type="ECO:0000313" key="2">
    <source>
        <dbReference type="EMBL" id="AXY76382.1"/>
    </source>
</evidence>
<dbReference type="AlphaFoldDB" id="A0A3B7MPF0"/>
<dbReference type="EMBL" id="CP032157">
    <property type="protein sequence ID" value="AXY76382.1"/>
    <property type="molecule type" value="Genomic_DNA"/>
</dbReference>
<dbReference type="InterPro" id="IPR011604">
    <property type="entry name" value="PDDEXK-like_dom_sf"/>
</dbReference>
<evidence type="ECO:0000313" key="3">
    <source>
        <dbReference type="Proteomes" id="UP000263900"/>
    </source>
</evidence>
<sequence>MHVTGYLSLVMLSQHPTLSDMERIGLFTRLIDSFPKGHPLKRYRGDIYHEADRFHLVFGVMKRQGWTSVLINQQIDEHLASLEGPIPVTVTEWTDKLRAAVHEFDNYQVLLGQLNRQDIYDQPEAPDSNGHPFNLLEDPLIEKIILLLNYLAAGQDIPNSGDEMLFELLHGAWFNIPPQEIINLVIEVADRQYTEYITSLRRLLQEKVTAPPKNLFTPAVPEGLKRASGAIEKLIGLAAGTPLPLLLEQLLQETGIRDFISQSPDKEILEQRVNRFTAYITEEACRNPAMDLPLLVKLLSLMSRSARAWSSIEIHHPANALQALAPLYQPAAAPAFTRTGGVAFSPVTIATPTGPQIARLEVALENKLLQRFAMSATTLNNFLRCPLEFYYTILIRIPFPRNEATEFGSAVHWALEMLFRKMQSNQEVFPPKEVFIKEFEGYMRRRRASFTPEQFNRRLAYGQEVLSHYYDEYIHTWSTIVTVERNFRNVMVQGVPLKGKIDKLEFDGRSANLVDYKTGDPDKSRARLAPPGEVIPNGGDYWRQAVFYKILVDNYPQKEWKVTSAEFDFIEPDKNGHYHKVKLFITPEEVNLVTRQIITAWQRIQQRAFYTGCGKPDCHWCHFVKTYELAQTPHE</sequence>
<name>A0A3B7MPF0_9BACT</name>
<dbReference type="KEGG" id="pseg:D3H65_21335"/>
<accession>A0A3B7MPF0</accession>
<organism evidence="2 3">
    <name type="scientific">Paraflavitalea soli</name>
    <dbReference type="NCBI Taxonomy" id="2315862"/>
    <lineage>
        <taxon>Bacteria</taxon>
        <taxon>Pseudomonadati</taxon>
        <taxon>Bacteroidota</taxon>
        <taxon>Chitinophagia</taxon>
        <taxon>Chitinophagales</taxon>
        <taxon>Chitinophagaceae</taxon>
        <taxon>Paraflavitalea</taxon>
    </lineage>
</organism>
<dbReference type="InterPro" id="IPR038726">
    <property type="entry name" value="PDDEXK_AddAB-type"/>
</dbReference>
<dbReference type="Gene3D" id="3.90.320.10">
    <property type="match status" value="1"/>
</dbReference>
<dbReference type="SUPFAM" id="SSF52980">
    <property type="entry name" value="Restriction endonuclease-like"/>
    <property type="match status" value="1"/>
</dbReference>
<feature type="domain" description="PD-(D/E)XK endonuclease-like" evidence="1">
    <location>
        <begin position="374"/>
        <end position="623"/>
    </location>
</feature>
<protein>
    <submittedName>
        <fullName evidence="2">PD-(D/E)XK nuclease family protein</fullName>
    </submittedName>
</protein>
<keyword evidence="3" id="KW-1185">Reference proteome</keyword>
<gene>
    <name evidence="2" type="ORF">D3H65_21335</name>
</gene>